<reference evidence="1" key="1">
    <citation type="journal article" date="2019" name="Microbiol. Resour. Announc.">
        <title>Complete Genome Sequence of Rubrobacter xylanophilus Strain AA3-22, Isolated from Arima Onsen in Japan.</title>
        <authorList>
            <person name="Tomariguchi N."/>
            <person name="Miyazaki K."/>
        </authorList>
    </citation>
    <scope>NUCLEOTIDE SEQUENCE [LARGE SCALE GENOMIC DNA]</scope>
    <source>
        <strain evidence="1">AA3-22</strain>
    </source>
</reference>
<keyword evidence="2" id="KW-1185">Reference proteome</keyword>
<dbReference type="AlphaFoldDB" id="A0A510HF53"/>
<sequence>MDKTKLAVKLLQNRHARHLALRALRNEKVRKVLLKQVAKRLFR</sequence>
<dbReference type="Proteomes" id="UP000318065">
    <property type="component" value="Chromosome"/>
</dbReference>
<accession>A0A510HF53</accession>
<protein>
    <submittedName>
        <fullName evidence="1">Uncharacterized protein</fullName>
    </submittedName>
</protein>
<proteinExistence type="predicted"/>
<dbReference type="RefSeq" id="WP_274596092.1">
    <property type="nucleotide sequence ID" value="NZ_AP019791.1"/>
</dbReference>
<evidence type="ECO:0000313" key="1">
    <source>
        <dbReference type="EMBL" id="BBL78581.1"/>
    </source>
</evidence>
<name>A0A510HF53_9ACTN</name>
<organism evidence="1 2">
    <name type="scientific">Rubrobacter xylanophilus</name>
    <dbReference type="NCBI Taxonomy" id="49319"/>
    <lineage>
        <taxon>Bacteria</taxon>
        <taxon>Bacillati</taxon>
        <taxon>Actinomycetota</taxon>
        <taxon>Rubrobacteria</taxon>
        <taxon>Rubrobacterales</taxon>
        <taxon>Rubrobacteraceae</taxon>
        <taxon>Rubrobacter</taxon>
    </lineage>
</organism>
<gene>
    <name evidence="1" type="ORF">RxyAA322_04350</name>
</gene>
<dbReference type="EMBL" id="AP019791">
    <property type="protein sequence ID" value="BBL78581.1"/>
    <property type="molecule type" value="Genomic_DNA"/>
</dbReference>
<evidence type="ECO:0000313" key="2">
    <source>
        <dbReference type="Proteomes" id="UP000318065"/>
    </source>
</evidence>